<evidence type="ECO:0000313" key="1">
    <source>
        <dbReference type="EMBL" id="SDH46862.1"/>
    </source>
</evidence>
<name>A0A1G8CNF5_9FLAO</name>
<dbReference type="AlphaFoldDB" id="A0A1G8CNF5"/>
<gene>
    <name evidence="1" type="ORF">SAMN04489796_1032</name>
</gene>
<reference evidence="2" key="1">
    <citation type="submission" date="2016-10" db="EMBL/GenBank/DDBJ databases">
        <authorList>
            <person name="Varghese N."/>
            <person name="Submissions S."/>
        </authorList>
    </citation>
    <scope>NUCLEOTIDE SEQUENCE [LARGE SCALE GENOMIC DNA]</scope>
    <source>
        <strain evidence="2">DSM 15363</strain>
    </source>
</reference>
<organism evidence="1 2">
    <name type="scientific">Winogradskyella thalassocola</name>
    <dbReference type="NCBI Taxonomy" id="262004"/>
    <lineage>
        <taxon>Bacteria</taxon>
        <taxon>Pseudomonadati</taxon>
        <taxon>Bacteroidota</taxon>
        <taxon>Flavobacteriia</taxon>
        <taxon>Flavobacteriales</taxon>
        <taxon>Flavobacteriaceae</taxon>
        <taxon>Winogradskyella</taxon>
    </lineage>
</organism>
<accession>A0A1G8CNF5</accession>
<dbReference type="EMBL" id="FNCZ01000003">
    <property type="protein sequence ID" value="SDH46862.1"/>
    <property type="molecule type" value="Genomic_DNA"/>
</dbReference>
<protein>
    <recommendedName>
        <fullName evidence="3">Fn3-like domain-containing protein</fullName>
    </recommendedName>
</protein>
<sequence length="147" mass="16443">MKTIISIIFVGLSFLSSYGQDLKLSIIQNSDEPDTAKEHFYLVKVTNTSRKATLFSVSAFNAKCSNEKSIETDFTQEILNNNKSLGDKEHTIKPNESMEVFVKLTKPKNSKLNSWNCTQVNAISKNGDVISNTVSIESFIPDPKDFN</sequence>
<keyword evidence="2" id="KW-1185">Reference proteome</keyword>
<evidence type="ECO:0008006" key="3">
    <source>
        <dbReference type="Google" id="ProtNLM"/>
    </source>
</evidence>
<dbReference type="OrthoDB" id="1445001at2"/>
<evidence type="ECO:0000313" key="2">
    <source>
        <dbReference type="Proteomes" id="UP000199492"/>
    </source>
</evidence>
<dbReference type="RefSeq" id="WP_092467323.1">
    <property type="nucleotide sequence ID" value="NZ_FNCZ01000003.1"/>
</dbReference>
<proteinExistence type="predicted"/>
<dbReference type="Proteomes" id="UP000199492">
    <property type="component" value="Unassembled WGS sequence"/>
</dbReference>